<dbReference type="InterPro" id="IPR008538">
    <property type="entry name" value="Uma2"/>
</dbReference>
<keyword evidence="2" id="KW-0378">Hydrolase</keyword>
<comment type="caution">
    <text evidence="2">The sequence shown here is derived from an EMBL/GenBank/DDBJ whole genome shotgun (WGS) entry which is preliminary data.</text>
</comment>
<dbReference type="InterPro" id="IPR012296">
    <property type="entry name" value="Nuclease_put_TT1808"/>
</dbReference>
<sequence>MATQPRPYYSFEDYLGAERDCVDEKHEYVAGQVFAMTGASFDHNLITTNVAGELRQQLKSRPCHVLSNDMRLRIEAADACTYPDVLVLCDQPKFHDDRRDVITTATLLIEVLSPSTEAYDRGDKFALYRTLPDLAQYVLITQNRISVDVFTRQPNDNWLLRAYTDSDGPIRLSAIGCDLLASEIYAGVDLNRTASDEGAPRP</sequence>
<proteinExistence type="predicted"/>
<protein>
    <submittedName>
        <fullName evidence="2">Uma2 family endonuclease</fullName>
    </submittedName>
</protein>
<dbReference type="SUPFAM" id="SSF52980">
    <property type="entry name" value="Restriction endonuclease-like"/>
    <property type="match status" value="1"/>
</dbReference>
<keyword evidence="2" id="KW-0255">Endonuclease</keyword>
<dbReference type="GO" id="GO:0004519">
    <property type="term" value="F:endonuclease activity"/>
    <property type="evidence" value="ECO:0007669"/>
    <property type="project" value="UniProtKB-KW"/>
</dbReference>
<reference evidence="2 3" key="1">
    <citation type="submission" date="2020-02" db="EMBL/GenBank/DDBJ databases">
        <title>Genome sequences of Thiorhodococcus mannitoliphagus and Thiorhodococcus minor, purple sulfur photosynthetic bacteria in the gammaproteobacterial family, Chromatiaceae.</title>
        <authorList>
            <person name="Aviles F.A."/>
            <person name="Meyer T.E."/>
            <person name="Kyndt J.A."/>
        </authorList>
    </citation>
    <scope>NUCLEOTIDE SEQUENCE [LARGE SCALE GENOMIC DNA]</scope>
    <source>
        <strain evidence="2 3">DSM 11518</strain>
    </source>
</reference>
<dbReference type="AlphaFoldDB" id="A0A6M0K2J0"/>
<name>A0A6M0K2J0_9GAMM</name>
<accession>A0A6M0K2J0</accession>
<dbReference type="PANTHER" id="PTHR36558:SF1">
    <property type="entry name" value="RESTRICTION ENDONUCLEASE DOMAIN-CONTAINING PROTEIN-RELATED"/>
    <property type="match status" value="1"/>
</dbReference>
<dbReference type="Pfam" id="PF05685">
    <property type="entry name" value="Uma2"/>
    <property type="match status" value="1"/>
</dbReference>
<dbReference type="RefSeq" id="WP_164454428.1">
    <property type="nucleotide sequence ID" value="NZ_JAAIJQ010000068.1"/>
</dbReference>
<dbReference type="CDD" id="cd06260">
    <property type="entry name" value="DUF820-like"/>
    <property type="match status" value="1"/>
</dbReference>
<evidence type="ECO:0000313" key="2">
    <source>
        <dbReference type="EMBL" id="NEV63966.1"/>
    </source>
</evidence>
<dbReference type="EMBL" id="JAAIJQ010000068">
    <property type="protein sequence ID" value="NEV63966.1"/>
    <property type="molecule type" value="Genomic_DNA"/>
</dbReference>
<dbReference type="PANTHER" id="PTHR36558">
    <property type="entry name" value="GLR1098 PROTEIN"/>
    <property type="match status" value="1"/>
</dbReference>
<dbReference type="Proteomes" id="UP000483379">
    <property type="component" value="Unassembled WGS sequence"/>
</dbReference>
<dbReference type="InterPro" id="IPR011335">
    <property type="entry name" value="Restrct_endonuc-II-like"/>
</dbReference>
<organism evidence="2 3">
    <name type="scientific">Thiorhodococcus minor</name>
    <dbReference type="NCBI Taxonomy" id="57489"/>
    <lineage>
        <taxon>Bacteria</taxon>
        <taxon>Pseudomonadati</taxon>
        <taxon>Pseudomonadota</taxon>
        <taxon>Gammaproteobacteria</taxon>
        <taxon>Chromatiales</taxon>
        <taxon>Chromatiaceae</taxon>
        <taxon>Thiorhodococcus</taxon>
    </lineage>
</organism>
<feature type="domain" description="Putative restriction endonuclease" evidence="1">
    <location>
        <begin position="12"/>
        <end position="171"/>
    </location>
</feature>
<evidence type="ECO:0000313" key="3">
    <source>
        <dbReference type="Proteomes" id="UP000483379"/>
    </source>
</evidence>
<dbReference type="Gene3D" id="3.90.1570.10">
    <property type="entry name" value="tt1808, chain A"/>
    <property type="match status" value="1"/>
</dbReference>
<keyword evidence="2" id="KW-0540">Nuclease</keyword>
<evidence type="ECO:0000259" key="1">
    <source>
        <dbReference type="Pfam" id="PF05685"/>
    </source>
</evidence>
<gene>
    <name evidence="2" type="ORF">G3446_19080</name>
</gene>
<keyword evidence="3" id="KW-1185">Reference proteome</keyword>